<dbReference type="RefSeq" id="WP_218154225.1">
    <property type="nucleotide sequence ID" value="NZ_FOBF01000033.1"/>
</dbReference>
<evidence type="ECO:0000313" key="1">
    <source>
        <dbReference type="EMBL" id="SEN71412.1"/>
    </source>
</evidence>
<dbReference type="Proteomes" id="UP000198953">
    <property type="component" value="Unassembled WGS sequence"/>
</dbReference>
<dbReference type="EMBL" id="FOBF01000033">
    <property type="protein sequence ID" value="SEN71412.1"/>
    <property type="molecule type" value="Genomic_DNA"/>
</dbReference>
<name>A0A1H8ISK0_9ACTN</name>
<protein>
    <recommendedName>
        <fullName evidence="3">S1 motif domain-containing protein</fullName>
    </recommendedName>
</protein>
<accession>A0A1H8ISK0</accession>
<sequence length="84" mass="9205">MGKRITATVIGRQPFGVFVRIRDVPDAVGLAEVVGMPPDLELPQLGAQVEGRVVDHVEHNHQVRIALDGWTPPWDDGSASRLWA</sequence>
<reference evidence="1 2" key="1">
    <citation type="submission" date="2016-10" db="EMBL/GenBank/DDBJ databases">
        <authorList>
            <person name="de Groot N.N."/>
        </authorList>
    </citation>
    <scope>NUCLEOTIDE SEQUENCE [LARGE SCALE GENOMIC DNA]</scope>
    <source>
        <strain evidence="1 2">DSM 43357</strain>
    </source>
</reference>
<dbReference type="STRING" id="46177.SAMN05660976_08146"/>
<evidence type="ECO:0008006" key="3">
    <source>
        <dbReference type="Google" id="ProtNLM"/>
    </source>
</evidence>
<keyword evidence="2" id="KW-1185">Reference proteome</keyword>
<gene>
    <name evidence="1" type="ORF">SAMN05660976_08146</name>
</gene>
<evidence type="ECO:0000313" key="2">
    <source>
        <dbReference type="Proteomes" id="UP000198953"/>
    </source>
</evidence>
<dbReference type="AlphaFoldDB" id="A0A1H8ISK0"/>
<proteinExistence type="predicted"/>
<organism evidence="1 2">
    <name type="scientific">Nonomuraea pusilla</name>
    <dbReference type="NCBI Taxonomy" id="46177"/>
    <lineage>
        <taxon>Bacteria</taxon>
        <taxon>Bacillati</taxon>
        <taxon>Actinomycetota</taxon>
        <taxon>Actinomycetes</taxon>
        <taxon>Streptosporangiales</taxon>
        <taxon>Streptosporangiaceae</taxon>
        <taxon>Nonomuraea</taxon>
    </lineage>
</organism>